<dbReference type="SUPFAM" id="SSF55874">
    <property type="entry name" value="ATPase domain of HSP90 chaperone/DNA topoisomerase II/histidine kinase"/>
    <property type="match status" value="1"/>
</dbReference>
<dbReference type="InterPro" id="IPR036890">
    <property type="entry name" value="HATPase_C_sf"/>
</dbReference>
<keyword evidence="2" id="KW-1185">Reference proteome</keyword>
<proteinExistence type="predicted"/>
<dbReference type="NCBIfam" id="NF047352">
    <property type="entry name" value="P_loop_sacsin"/>
    <property type="match status" value="1"/>
</dbReference>
<accession>A0ABW5FXC7</accession>
<gene>
    <name evidence="1" type="ORF">ACFSXZ_13785</name>
</gene>
<sequence length="917" mass="97642">MTDSPVTAPDDPFGTAVLRESVLRAWADSPTRFTEDTNAERDLRVGAYRDRLFVELAQNAADAALTAGEPGRVRVAVVDGELRFANTGAPLDAAGVEALSSLRASRKGDEAVGRFGVGFAAVLAVTTEPRVVSRGGGVAFSERRTREASGREGEVPVLRLPWPVDEEPPEQYDTEVRLPLREGIDSEDLLDRLAGEVEDLLLALPWLAVIEVDGVVWSRSEVDGEVTLSAPDSTRRWLTFDGDGWVWAVPVGDGPAPLEHDVLHAPTPTDERLSLPARLIASVALEPTRRRLLPGAGEALEEAARGYPGFVRRVRPEHRLRLVPKAGFPLSEVDGQLRELVLRELSSQPWLPAASGGEVPGSGARVLSVDSPALVELLADIVPGLVTPCGPEAATALAVVGADRLDAGELVELLTGVERSPQVWHSLYDVLQTLLEAHSVSVDDLGALPVPLADGRTVPGPRGALLFGDSGNELLDLLTRAEVTGLRLVHPEAAHPLLRRLGAMPAEPADLLDAPALREAVERSAEDAQSGLDMLPLAEAVLRLASEAGASGLGALALPSADGWRRADELVLPGSELLDVLDPEALGEDAPLSVLDSGFAEQWPAEALVRVGVTAEFGCSGDEIRDLDLVDDEAWPQALRMLAARRETWAALSGPSGEWLARNAVLAGRAPEDWRLPEAGALAGLYDPVPEIGVRPDVLAAVGVRTGLRVADPIDAADLLERLGDANRSVAPGLTARAYAAVADADLDHAELAPPEYVRAMDGTVVEADRAAVLDQPWLAAVWPAERLVATLPGRAEGLAELLDVPLLSEAVSARVPDDGEYVPWSELTAITLAAELLDLPVPDGGVVVHEELMVEVDGVKHATPWWVESGLFHGEHHAEDTPFGLARAFAWACDRWPDRFLITALLEDPDPKTALT</sequence>
<organism evidence="1 2">
    <name type="scientific">Amycolatopsis pigmentata</name>
    <dbReference type="NCBI Taxonomy" id="450801"/>
    <lineage>
        <taxon>Bacteria</taxon>
        <taxon>Bacillati</taxon>
        <taxon>Actinomycetota</taxon>
        <taxon>Actinomycetes</taxon>
        <taxon>Pseudonocardiales</taxon>
        <taxon>Pseudonocardiaceae</taxon>
        <taxon>Amycolatopsis</taxon>
    </lineage>
</organism>
<reference evidence="2" key="1">
    <citation type="journal article" date="2019" name="Int. J. Syst. Evol. Microbiol.">
        <title>The Global Catalogue of Microorganisms (GCM) 10K type strain sequencing project: providing services to taxonomists for standard genome sequencing and annotation.</title>
        <authorList>
            <consortium name="The Broad Institute Genomics Platform"/>
            <consortium name="The Broad Institute Genome Sequencing Center for Infectious Disease"/>
            <person name="Wu L."/>
            <person name="Ma J."/>
        </authorList>
    </citation>
    <scope>NUCLEOTIDE SEQUENCE [LARGE SCALE GENOMIC DNA]</scope>
    <source>
        <strain evidence="2">CGMCC 4.7645</strain>
    </source>
</reference>
<dbReference type="RefSeq" id="WP_378265123.1">
    <property type="nucleotide sequence ID" value="NZ_JBHUKR010000007.1"/>
</dbReference>
<comment type="caution">
    <text evidence="1">The sequence shown here is derived from an EMBL/GenBank/DDBJ whole genome shotgun (WGS) entry which is preliminary data.</text>
</comment>
<dbReference type="EMBL" id="JBHUKR010000007">
    <property type="protein sequence ID" value="MFD2417396.1"/>
    <property type="molecule type" value="Genomic_DNA"/>
</dbReference>
<name>A0ABW5FXC7_9PSEU</name>
<evidence type="ECO:0000313" key="1">
    <source>
        <dbReference type="EMBL" id="MFD2417396.1"/>
    </source>
</evidence>
<evidence type="ECO:0000313" key="2">
    <source>
        <dbReference type="Proteomes" id="UP001597417"/>
    </source>
</evidence>
<protein>
    <submittedName>
        <fullName evidence="1">Sacsin N-terminal ATP-binding-like domain-containing protein</fullName>
    </submittedName>
</protein>
<dbReference type="Proteomes" id="UP001597417">
    <property type="component" value="Unassembled WGS sequence"/>
</dbReference>